<evidence type="ECO:0000313" key="4">
    <source>
        <dbReference type="EMBL" id="KAG8511981.1"/>
    </source>
</evidence>
<feature type="transmembrane region" description="Helical" evidence="3">
    <location>
        <begin position="319"/>
        <end position="342"/>
    </location>
</feature>
<feature type="region of interest" description="Disordered" evidence="2">
    <location>
        <begin position="401"/>
        <end position="451"/>
    </location>
</feature>
<name>A0A8J6A3F4_GALPY</name>
<keyword evidence="3" id="KW-0472">Membrane</keyword>
<comment type="caution">
    <text evidence="4">The sequence shown here is derived from an EMBL/GenBank/DDBJ whole genome shotgun (WGS) entry which is preliminary data.</text>
</comment>
<keyword evidence="3" id="KW-1133">Transmembrane helix</keyword>
<dbReference type="PANTHER" id="PTHR46769">
    <property type="entry name" value="POLYCYSTIC KIDNEY AND HEPATIC DISEASE 1 (AUTOSOMAL RECESSIVE)-LIKE 1"/>
    <property type="match status" value="1"/>
</dbReference>
<dbReference type="Proteomes" id="UP000700334">
    <property type="component" value="Unassembled WGS sequence"/>
</dbReference>
<gene>
    <name evidence="4" type="ORF">J0S82_011111</name>
</gene>
<keyword evidence="1" id="KW-0732">Signal</keyword>
<keyword evidence="5" id="KW-1185">Reference proteome</keyword>
<organism evidence="4 5">
    <name type="scientific">Galemys pyrenaicus</name>
    <name type="common">Iberian desman</name>
    <name type="synonym">Pyrenean desman</name>
    <dbReference type="NCBI Taxonomy" id="202257"/>
    <lineage>
        <taxon>Eukaryota</taxon>
        <taxon>Metazoa</taxon>
        <taxon>Chordata</taxon>
        <taxon>Craniata</taxon>
        <taxon>Vertebrata</taxon>
        <taxon>Euteleostomi</taxon>
        <taxon>Mammalia</taxon>
        <taxon>Eutheria</taxon>
        <taxon>Laurasiatheria</taxon>
        <taxon>Eulipotyphla</taxon>
        <taxon>Talpidae</taxon>
        <taxon>Galemys</taxon>
    </lineage>
</organism>
<dbReference type="OrthoDB" id="120976at2759"/>
<evidence type="ECO:0000256" key="3">
    <source>
        <dbReference type="SAM" id="Phobius"/>
    </source>
</evidence>
<dbReference type="InterPro" id="IPR052387">
    <property type="entry name" value="Fibrocystin"/>
</dbReference>
<evidence type="ECO:0000313" key="5">
    <source>
        <dbReference type="Proteomes" id="UP000700334"/>
    </source>
</evidence>
<dbReference type="PANTHER" id="PTHR46769:SF1">
    <property type="entry name" value="FIBROCYSTIN"/>
    <property type="match status" value="1"/>
</dbReference>
<accession>A0A8J6A3F4</accession>
<protein>
    <submittedName>
        <fullName evidence="4">Fibrocystin</fullName>
    </submittedName>
</protein>
<reference evidence="4" key="1">
    <citation type="journal article" date="2021" name="Evol. Appl.">
        <title>The genome of the Pyrenean desman and the effects of bottlenecks and inbreeding on the genomic landscape of an endangered species.</title>
        <authorList>
            <person name="Escoda L."/>
            <person name="Castresana J."/>
        </authorList>
    </citation>
    <scope>NUCLEOTIDE SEQUENCE</scope>
    <source>
        <strain evidence="4">IBE-C5619</strain>
    </source>
</reference>
<proteinExistence type="predicted"/>
<keyword evidence="3" id="KW-0812">Transmembrane</keyword>
<dbReference type="EMBL" id="JAGFMF010011803">
    <property type="protein sequence ID" value="KAG8511981.1"/>
    <property type="molecule type" value="Genomic_DNA"/>
</dbReference>
<evidence type="ECO:0000256" key="2">
    <source>
        <dbReference type="SAM" id="MobiDB-lite"/>
    </source>
</evidence>
<dbReference type="AlphaFoldDB" id="A0A8J6A3F4"/>
<evidence type="ECO:0000256" key="1">
    <source>
        <dbReference type="ARBA" id="ARBA00022729"/>
    </source>
</evidence>
<sequence>MDNLLYVVLQGEEPIEIRSGVSMYLALTVTFTVPEKDWEIEILQRLTEFLQVSPYQIRFIHEMPGNKATLEAIADSKAKRKRNCPTVTCASYYRVGQRKPLMMEMTSYTVPPPTTVETISKVMVIEIGDLPTVRSAGLIPSLSSNKLQNLAHQVITAQQTGVLENVLNMTIEALLVTQSKGVFGNGNTSFKTGNLIYVRPYALSVLIQPSDGQVGKELPVQPQLVFLDKQNQRVVSLGPPLEPWAISVSLDGAPDSVLQGCTQAETQDGYVSFSNLAVLVSGSNWHFIFTVTSPPGANFTARSRPFVVSPVMKMEPSTLLLAACLSSVVSWLVLCCLVCCWLKRSKSGKIKNEEISESRIHNQKNHVHISAKLQASQVETEKEDTMMREDMRMKDMLSMPNHLPHQSLNGVSRRKVSRLAARGEDGSSRANAAGPAPSMTGGTPHRHTCLPTSPAQQVYLQEPGTWKEAQEQLLRYQLAGQDQLLLLCPDLRQERQQFQEHSQLAKESGSLGLSQEKKGSYGAAEAFCLHSVHPETTQEQL</sequence>